<protein>
    <submittedName>
        <fullName evidence="1">Uncharacterized protein</fullName>
    </submittedName>
</protein>
<proteinExistence type="predicted"/>
<accession>A0A2P2PEL9</accession>
<dbReference type="AlphaFoldDB" id="A0A2P2PEL9"/>
<sequence>MFMAQSGPINMSVVARSTMEFTISAPSKIQKTTPSG</sequence>
<reference evidence="1" key="1">
    <citation type="submission" date="2018-02" db="EMBL/GenBank/DDBJ databases">
        <title>Rhizophora mucronata_Transcriptome.</title>
        <authorList>
            <person name="Meera S.P."/>
            <person name="Sreeshan A."/>
            <person name="Augustine A."/>
        </authorList>
    </citation>
    <scope>NUCLEOTIDE SEQUENCE</scope>
    <source>
        <tissue evidence="1">Leaf</tissue>
    </source>
</reference>
<evidence type="ECO:0000313" key="1">
    <source>
        <dbReference type="EMBL" id="MBX53164.1"/>
    </source>
</evidence>
<dbReference type="EMBL" id="GGEC01072680">
    <property type="protein sequence ID" value="MBX53164.1"/>
    <property type="molecule type" value="Transcribed_RNA"/>
</dbReference>
<name>A0A2P2PEL9_RHIMU</name>
<organism evidence="1">
    <name type="scientific">Rhizophora mucronata</name>
    <name type="common">Asiatic mangrove</name>
    <dbReference type="NCBI Taxonomy" id="61149"/>
    <lineage>
        <taxon>Eukaryota</taxon>
        <taxon>Viridiplantae</taxon>
        <taxon>Streptophyta</taxon>
        <taxon>Embryophyta</taxon>
        <taxon>Tracheophyta</taxon>
        <taxon>Spermatophyta</taxon>
        <taxon>Magnoliopsida</taxon>
        <taxon>eudicotyledons</taxon>
        <taxon>Gunneridae</taxon>
        <taxon>Pentapetalae</taxon>
        <taxon>rosids</taxon>
        <taxon>fabids</taxon>
        <taxon>Malpighiales</taxon>
        <taxon>Rhizophoraceae</taxon>
        <taxon>Rhizophora</taxon>
    </lineage>
</organism>